<dbReference type="RefSeq" id="XP_056765503.1">
    <property type="nucleotide sequence ID" value="XM_056909799.1"/>
</dbReference>
<comment type="caution">
    <text evidence="2">The sequence shown here is derived from an EMBL/GenBank/DDBJ whole genome shotgun (WGS) entry which is preliminary data.</text>
</comment>
<keyword evidence="3" id="KW-1185">Reference proteome</keyword>
<dbReference type="EMBL" id="JAPVEA010000006">
    <property type="protein sequence ID" value="KAJ5449968.1"/>
    <property type="molecule type" value="Genomic_DNA"/>
</dbReference>
<dbReference type="PANTHER" id="PTHR47784">
    <property type="entry name" value="STEROL UPTAKE CONTROL PROTEIN 2"/>
    <property type="match status" value="1"/>
</dbReference>
<accession>A0AAD6G2L2</accession>
<dbReference type="GeneID" id="81600042"/>
<dbReference type="Proteomes" id="UP001213681">
    <property type="component" value="Unassembled WGS sequence"/>
</dbReference>
<dbReference type="GO" id="GO:0001228">
    <property type="term" value="F:DNA-binding transcription activator activity, RNA polymerase II-specific"/>
    <property type="evidence" value="ECO:0007669"/>
    <property type="project" value="TreeGrafter"/>
</dbReference>
<keyword evidence="1" id="KW-0732">Signal</keyword>
<evidence type="ECO:0000256" key="1">
    <source>
        <dbReference type="SAM" id="SignalP"/>
    </source>
</evidence>
<reference evidence="2" key="2">
    <citation type="journal article" date="2023" name="IMA Fungus">
        <title>Comparative genomic study of the Penicillium genus elucidates a diverse pangenome and 15 lateral gene transfer events.</title>
        <authorList>
            <person name="Petersen C."/>
            <person name="Sorensen T."/>
            <person name="Nielsen M.R."/>
            <person name="Sondergaard T.E."/>
            <person name="Sorensen J.L."/>
            <person name="Fitzpatrick D.A."/>
            <person name="Frisvad J.C."/>
            <person name="Nielsen K.L."/>
        </authorList>
    </citation>
    <scope>NUCLEOTIDE SEQUENCE</scope>
    <source>
        <strain evidence="2">IBT 16125</strain>
    </source>
</reference>
<feature type="chain" id="PRO_5042135210" evidence="1">
    <location>
        <begin position="26"/>
        <end position="284"/>
    </location>
</feature>
<organism evidence="2 3">
    <name type="scientific">Penicillium daleae</name>
    <dbReference type="NCBI Taxonomy" id="63821"/>
    <lineage>
        <taxon>Eukaryota</taxon>
        <taxon>Fungi</taxon>
        <taxon>Dikarya</taxon>
        <taxon>Ascomycota</taxon>
        <taxon>Pezizomycotina</taxon>
        <taxon>Eurotiomycetes</taxon>
        <taxon>Eurotiomycetidae</taxon>
        <taxon>Eurotiales</taxon>
        <taxon>Aspergillaceae</taxon>
        <taxon>Penicillium</taxon>
    </lineage>
</organism>
<name>A0AAD6G2L2_9EURO</name>
<feature type="signal peptide" evidence="1">
    <location>
        <begin position="1"/>
        <end position="25"/>
    </location>
</feature>
<dbReference type="Pfam" id="PF11951">
    <property type="entry name" value="Fungal_trans_2"/>
    <property type="match status" value="1"/>
</dbReference>
<evidence type="ECO:0000313" key="3">
    <source>
        <dbReference type="Proteomes" id="UP001213681"/>
    </source>
</evidence>
<dbReference type="AlphaFoldDB" id="A0AAD6G2L2"/>
<evidence type="ECO:0000313" key="2">
    <source>
        <dbReference type="EMBL" id="KAJ5449968.1"/>
    </source>
</evidence>
<protein>
    <submittedName>
        <fullName evidence="2">Uncharacterized protein</fullName>
    </submittedName>
</protein>
<gene>
    <name evidence="2" type="ORF">N7458_006417</name>
</gene>
<sequence length="284" mass="32029">MATSFPYLLDSILALSALHLATVEPDNRLTWLDAAVRYQSQACSGMGKILPDVTRQHYEPAFVSSVLIFLFATGLPGISPETNQSNDPLSEVLEGRRLITGSAMLFERFSEMGVDAELNGWLCAPDTEENLEKNEQNSDGSSDDDAKILFDLHKSIIKSLEKLRVTIETNESPQKEIYQTIWQLLHNSIEPWPKIGPQGGVIAWPLFISEEYISLLEGGDWVARILFLHHAVALRLMCKRWYVRDKGRRLVLATLEQLDEIPPEWKETISWVQKGIGTDPVLIL</sequence>
<dbReference type="InterPro" id="IPR021858">
    <property type="entry name" value="Fun_TF"/>
</dbReference>
<dbReference type="PANTHER" id="PTHR47784:SF14">
    <property type="entry name" value="ZN(II)2CYS6 TRANSCRIPTION FACTOR (EUROFUNG)"/>
    <property type="match status" value="1"/>
</dbReference>
<dbReference type="InterPro" id="IPR053157">
    <property type="entry name" value="Sterol_Uptake_Regulator"/>
</dbReference>
<proteinExistence type="predicted"/>
<reference evidence="2" key="1">
    <citation type="submission" date="2022-12" db="EMBL/GenBank/DDBJ databases">
        <authorList>
            <person name="Petersen C."/>
        </authorList>
    </citation>
    <scope>NUCLEOTIDE SEQUENCE</scope>
    <source>
        <strain evidence="2">IBT 16125</strain>
    </source>
</reference>